<accession>A0A108F0T8</accession>
<evidence type="ECO:0000313" key="6">
    <source>
        <dbReference type="EMBL" id="KWN20991.1"/>
    </source>
</evidence>
<feature type="transmembrane region" description="Helical" evidence="4">
    <location>
        <begin position="6"/>
        <end position="31"/>
    </location>
</feature>
<protein>
    <submittedName>
        <fullName evidence="6">Chemotaxis protein</fullName>
    </submittedName>
</protein>
<dbReference type="InterPro" id="IPR004089">
    <property type="entry name" value="MCPsignal_dom"/>
</dbReference>
<keyword evidence="3" id="KW-0807">Transducer</keyword>
<dbReference type="SUPFAM" id="SSF58104">
    <property type="entry name" value="Methyl-accepting chemotaxis protein (MCP) signaling domain"/>
    <property type="match status" value="1"/>
</dbReference>
<dbReference type="EMBL" id="LPLZ01000022">
    <property type="protein sequence ID" value="KWN20991.1"/>
    <property type="molecule type" value="Genomic_DNA"/>
</dbReference>
<name>A0A108F0T8_9BURK</name>
<dbReference type="GO" id="GO:0016020">
    <property type="term" value="C:membrane"/>
    <property type="evidence" value="ECO:0007669"/>
    <property type="project" value="InterPro"/>
</dbReference>
<evidence type="ECO:0000256" key="2">
    <source>
        <dbReference type="ARBA" id="ARBA00029447"/>
    </source>
</evidence>
<dbReference type="PANTHER" id="PTHR43531">
    <property type="entry name" value="PROTEIN ICFG"/>
    <property type="match status" value="1"/>
</dbReference>
<comment type="similarity">
    <text evidence="2">Belongs to the methyl-accepting chemotaxis (MCP) protein family.</text>
</comment>
<reference evidence="6 7" key="1">
    <citation type="submission" date="2015-11" db="EMBL/GenBank/DDBJ databases">
        <title>Expanding the genomic diversity of Burkholderia species for the development of highly accurate diagnostics.</title>
        <authorList>
            <person name="Sahl J."/>
            <person name="Keim P."/>
            <person name="Wagner D."/>
        </authorList>
    </citation>
    <scope>NUCLEOTIDE SEQUENCE [LARGE SCALE GENOMIC DNA]</scope>
    <source>
        <strain evidence="6 7">MSMB793WGS</strain>
    </source>
</reference>
<evidence type="ECO:0000313" key="7">
    <source>
        <dbReference type="Proteomes" id="UP000068016"/>
    </source>
</evidence>
<dbReference type="PROSITE" id="PS50111">
    <property type="entry name" value="CHEMOTAXIS_TRANSDUC_2"/>
    <property type="match status" value="1"/>
</dbReference>
<dbReference type="GO" id="GO:0006935">
    <property type="term" value="P:chemotaxis"/>
    <property type="evidence" value="ECO:0007669"/>
    <property type="project" value="UniProtKB-KW"/>
</dbReference>
<keyword evidence="4" id="KW-1133">Transmembrane helix</keyword>
<dbReference type="GO" id="GO:0007165">
    <property type="term" value="P:signal transduction"/>
    <property type="evidence" value="ECO:0007669"/>
    <property type="project" value="UniProtKB-KW"/>
</dbReference>
<organism evidence="6 7">
    <name type="scientific">Burkholderia territorii</name>
    <dbReference type="NCBI Taxonomy" id="1503055"/>
    <lineage>
        <taxon>Bacteria</taxon>
        <taxon>Pseudomonadati</taxon>
        <taxon>Pseudomonadota</taxon>
        <taxon>Betaproteobacteria</taxon>
        <taxon>Burkholderiales</taxon>
        <taxon>Burkholderiaceae</taxon>
        <taxon>Burkholderia</taxon>
        <taxon>Burkholderia cepacia complex</taxon>
    </lineage>
</organism>
<dbReference type="PANTHER" id="PTHR43531:SF11">
    <property type="entry name" value="METHYL-ACCEPTING CHEMOTAXIS PROTEIN 3"/>
    <property type="match status" value="1"/>
</dbReference>
<sequence>MIVHAWMIPVGAALAGGVVAAAVAAIVYRIARARLVTALTREADALRAALGAADARADEAVAAHADAAQAWARREAELEDALAREAAGAGEQRDALQALAAERAALSQHATKLAGEAARLRGLAGTFERWHEQMISLTTQNQDMRTKNQELSAIVAHVSIVSLNASIEAARAGTAGRGFSIVASEVRGLAARSQQLSNSYRDSLNRNDLVTAATFQDIQAGGKMITAALATVETLAGQLHARLEGAAA</sequence>
<dbReference type="Proteomes" id="UP000068016">
    <property type="component" value="Unassembled WGS sequence"/>
</dbReference>
<evidence type="ECO:0000259" key="5">
    <source>
        <dbReference type="PROSITE" id="PS50111"/>
    </source>
</evidence>
<evidence type="ECO:0000256" key="3">
    <source>
        <dbReference type="PROSITE-ProRule" id="PRU00284"/>
    </source>
</evidence>
<proteinExistence type="inferred from homology"/>
<keyword evidence="1" id="KW-0145">Chemotaxis</keyword>
<dbReference type="RefSeq" id="WP_060346388.1">
    <property type="nucleotide sequence ID" value="NZ_LPLZ01000022.1"/>
</dbReference>
<evidence type="ECO:0000256" key="4">
    <source>
        <dbReference type="SAM" id="Phobius"/>
    </source>
</evidence>
<keyword evidence="4" id="KW-0472">Membrane</keyword>
<dbReference type="Pfam" id="PF00015">
    <property type="entry name" value="MCPsignal"/>
    <property type="match status" value="1"/>
</dbReference>
<dbReference type="AlphaFoldDB" id="A0A108F0T8"/>
<dbReference type="InterPro" id="IPR051310">
    <property type="entry name" value="MCP_chemotaxis"/>
</dbReference>
<keyword evidence="4" id="KW-0812">Transmembrane</keyword>
<gene>
    <name evidence="6" type="ORF">WT83_06215</name>
</gene>
<comment type="caution">
    <text evidence="6">The sequence shown here is derived from an EMBL/GenBank/DDBJ whole genome shotgun (WGS) entry which is preliminary data.</text>
</comment>
<evidence type="ECO:0000256" key="1">
    <source>
        <dbReference type="ARBA" id="ARBA00022500"/>
    </source>
</evidence>
<feature type="domain" description="Methyl-accepting transducer" evidence="5">
    <location>
        <begin position="53"/>
        <end position="248"/>
    </location>
</feature>
<dbReference type="Gene3D" id="1.10.287.950">
    <property type="entry name" value="Methyl-accepting chemotaxis protein"/>
    <property type="match status" value="1"/>
</dbReference>